<dbReference type="AlphaFoldDB" id="A0A098S1P6"/>
<evidence type="ECO:0000313" key="2">
    <source>
        <dbReference type="EMBL" id="KGE85067.1"/>
    </source>
</evidence>
<dbReference type="EMBL" id="JPOS01000093">
    <property type="protein sequence ID" value="KGE85067.1"/>
    <property type="molecule type" value="Genomic_DNA"/>
</dbReference>
<evidence type="ECO:0000313" key="3">
    <source>
        <dbReference type="Proteomes" id="UP000029736"/>
    </source>
</evidence>
<protein>
    <recommendedName>
        <fullName evidence="1">Secretion system C-terminal sorting domain-containing protein</fullName>
    </recommendedName>
</protein>
<dbReference type="RefSeq" id="WP_044229386.1">
    <property type="nucleotide sequence ID" value="NZ_JBKAGJ010000011.1"/>
</dbReference>
<name>A0A098S1P6_9BACT</name>
<organism evidence="2 3">
    <name type="scientific">Phaeodactylibacter xiamenensis</name>
    <dbReference type="NCBI Taxonomy" id="1524460"/>
    <lineage>
        <taxon>Bacteria</taxon>
        <taxon>Pseudomonadati</taxon>
        <taxon>Bacteroidota</taxon>
        <taxon>Saprospiria</taxon>
        <taxon>Saprospirales</taxon>
        <taxon>Haliscomenobacteraceae</taxon>
        <taxon>Phaeodactylibacter</taxon>
    </lineage>
</organism>
<dbReference type="NCBIfam" id="TIGR04183">
    <property type="entry name" value="Por_Secre_tail"/>
    <property type="match status" value="1"/>
</dbReference>
<gene>
    <name evidence="2" type="ORF">IX84_29665</name>
</gene>
<reference evidence="2 3" key="1">
    <citation type="journal article" date="2014" name="Int. J. Syst. Evol. Microbiol.">
        <title>Phaeodactylibacter xiamenensis gen. nov., sp. nov., a member of the family Saprospiraceae isolated from the marine alga Phaeodactylum tricornutum.</title>
        <authorList>
            <person name="Chen Z.Jr."/>
            <person name="Lei X."/>
            <person name="Lai Q."/>
            <person name="Li Y."/>
            <person name="Zhang B."/>
            <person name="Zhang J."/>
            <person name="Zhang H."/>
            <person name="Yang L."/>
            <person name="Zheng W."/>
            <person name="Tian Y."/>
            <person name="Yu Z."/>
            <person name="Xu H.Jr."/>
            <person name="Zheng T."/>
        </authorList>
    </citation>
    <scope>NUCLEOTIDE SEQUENCE [LARGE SCALE GENOMIC DNA]</scope>
    <source>
        <strain evidence="2 3">KD52</strain>
    </source>
</reference>
<accession>A0A098S1P6</accession>
<keyword evidence="3" id="KW-1185">Reference proteome</keyword>
<comment type="caution">
    <text evidence="2">The sequence shown here is derived from an EMBL/GenBank/DDBJ whole genome shotgun (WGS) entry which is preliminary data.</text>
</comment>
<sequence>MHYFHLTTFRAFLLVLGMILPGLAYGQQTANFNPVFQANGQSLFEANGGTPAGLNLDKQFLGDGKVSQFVDEKILDLLFLKGGIEFGAYFQLKELNGGQVDITYPLDITIQYPDANTFGCNDWIEITTDCTVGAGYDLAVTPPTLDFELGTSFTGGVSASIGDLEEISAPEGFGSATSSNWQDFGDGWEDPFFGLNTNTGITWPWDYIPGLSAPSGAIPGSFPVTIPAFIEDAIFLGGTIDNPFAGDGPDNLTGKKLSDNSLKNFVNIHFSPLNFQQYFTGVPLSIGFDAGIASVDFTAFNTPLGLEIAQRRKVEFEGEVNIQFAFSQTLQYEEVDPGTNSVVNTGTGATATIKAGHTLRVKYPDGAPEPTMVTPSFIMVNDKLSTAITEEVVFEVGLEILKGELEVGGFEQEICEPNIPPFNFDGVQCLTIEIEPIMEEFFIFDDDLNFPVEDIVIYDETFDVTDGAFEDIQGTPIQLQPDQQAPVATYTTGSQVINLSTPTIDLDLDDFLDSFTDQEGGGTQILEASVQTYSCADVGPTVYSWTGSDNRCNEADYDRNFTLMDTGLPVVNTKSYDLYLNANGEAVLNPEDVNNNSTDNCGIADYELDKSVFNCNNLGPQTVVLKATDLSGNEASNSASIQVIDAIAPTANCKDITVYLDEEGLASITPGDVDDASFDACGISERSISKGAFDCDDLGSNTITLGLKDGSDNQSQCNATVTVRDNIAPIVFCKSFVKELDPYGNASLTPDDLFDEVNSFDNCTINLLSVTPNTFNCSTRGEHIVTLRAVDNDGNNVSCEGVITIVEGTALPAPWTTADIGDQGNGSTYSFNPCTRNNPANGDFTLSSGANNLDGDTSDDVSFISQTLCGNGGIQARVREVTGGYVGLMIRESDAPGARKIAFYSNGTNMTRWETRYQTGAPHNDTHLYASFPFWLRIVRQGNWFRGYYRNAGNNWVLIHQVYMELPECAEVGIATFTHTPNGTVNAVVSNVTVQGASPSLVVPHDGPEVAADHETLARIFPNPSNGQFTVDLGQPTLLPITVSLINTMGQLIEQRQFEPGAQQLPWQTQNLPNGLYFLEIPKSDGTTQTLKWMKQ</sequence>
<feature type="domain" description="Secretion system C-terminal sorting" evidence="1">
    <location>
        <begin position="1020"/>
        <end position="1088"/>
    </location>
</feature>
<proteinExistence type="predicted"/>
<dbReference type="STRING" id="1524460.IX84_29665"/>
<dbReference type="InterPro" id="IPR026444">
    <property type="entry name" value="Secre_tail"/>
</dbReference>
<dbReference type="Proteomes" id="UP000029736">
    <property type="component" value="Unassembled WGS sequence"/>
</dbReference>
<dbReference type="Gene3D" id="2.60.120.200">
    <property type="match status" value="1"/>
</dbReference>
<evidence type="ECO:0000259" key="1">
    <source>
        <dbReference type="Pfam" id="PF18962"/>
    </source>
</evidence>
<dbReference type="Pfam" id="PF18962">
    <property type="entry name" value="Por_Secre_tail"/>
    <property type="match status" value="1"/>
</dbReference>
<dbReference type="OrthoDB" id="9805017at2"/>